<dbReference type="HOGENOM" id="CLU_111913_3_0_5"/>
<keyword evidence="5 6" id="KW-0234">DNA repair</keyword>
<dbReference type="EC" id="3.1.-.-" evidence="6"/>
<accession>Q2J2X8</accession>
<organism evidence="7 8">
    <name type="scientific">Rhodopseudomonas palustris (strain HaA2)</name>
    <dbReference type="NCBI Taxonomy" id="316058"/>
    <lineage>
        <taxon>Bacteria</taxon>
        <taxon>Pseudomonadati</taxon>
        <taxon>Pseudomonadota</taxon>
        <taxon>Alphaproteobacteria</taxon>
        <taxon>Hyphomicrobiales</taxon>
        <taxon>Nitrobacteraceae</taxon>
        <taxon>Rhodopseudomonas</taxon>
    </lineage>
</organism>
<dbReference type="KEGG" id="rpb:RPB_0471"/>
<dbReference type="AlphaFoldDB" id="Q2J2X8"/>
<comment type="function">
    <text evidence="6">May nick specific sequences that contain T:G mispairs resulting from m5C-deamination.</text>
</comment>
<dbReference type="GO" id="GO:0004519">
    <property type="term" value="F:endonuclease activity"/>
    <property type="evidence" value="ECO:0007669"/>
    <property type="project" value="UniProtKB-KW"/>
</dbReference>
<name>Q2J2X8_RHOP2</name>
<dbReference type="eggNOG" id="COG3727">
    <property type="taxonomic scope" value="Bacteria"/>
</dbReference>
<dbReference type="InterPro" id="IPR011335">
    <property type="entry name" value="Restrct_endonuc-II-like"/>
</dbReference>
<keyword evidence="1 6" id="KW-0540">Nuclease</keyword>
<evidence type="ECO:0000313" key="8">
    <source>
        <dbReference type="Proteomes" id="UP000008809"/>
    </source>
</evidence>
<evidence type="ECO:0000256" key="5">
    <source>
        <dbReference type="ARBA" id="ARBA00023204"/>
    </source>
</evidence>
<dbReference type="CDD" id="cd00221">
    <property type="entry name" value="Vsr"/>
    <property type="match status" value="1"/>
</dbReference>
<dbReference type="OrthoDB" id="9801520at2"/>
<keyword evidence="8" id="KW-1185">Reference proteome</keyword>
<keyword evidence="2 6" id="KW-0255">Endonuclease</keyword>
<keyword evidence="3 6" id="KW-0227">DNA damage</keyword>
<dbReference type="SUPFAM" id="SSF52980">
    <property type="entry name" value="Restriction endonuclease-like"/>
    <property type="match status" value="1"/>
</dbReference>
<dbReference type="STRING" id="316058.RPB_0471"/>
<dbReference type="Gene3D" id="3.40.960.10">
    <property type="entry name" value="VSR Endonuclease"/>
    <property type="match status" value="1"/>
</dbReference>
<comment type="similarity">
    <text evidence="6">Belongs to the vsr family.</text>
</comment>
<evidence type="ECO:0000256" key="2">
    <source>
        <dbReference type="ARBA" id="ARBA00022759"/>
    </source>
</evidence>
<dbReference type="EMBL" id="CP000250">
    <property type="protein sequence ID" value="ABD05182.1"/>
    <property type="molecule type" value="Genomic_DNA"/>
</dbReference>
<dbReference type="GO" id="GO:0016787">
    <property type="term" value="F:hydrolase activity"/>
    <property type="evidence" value="ECO:0007669"/>
    <property type="project" value="UniProtKB-KW"/>
</dbReference>
<reference evidence="7 8" key="1">
    <citation type="submission" date="2006-01" db="EMBL/GenBank/DDBJ databases">
        <title>Complete sequence of Rhodopseudomonas palustris HaA2.</title>
        <authorList>
            <consortium name="US DOE Joint Genome Institute"/>
            <person name="Copeland A."/>
            <person name="Lucas S."/>
            <person name="Lapidus A."/>
            <person name="Barry K."/>
            <person name="Detter J.C."/>
            <person name="Glavina T."/>
            <person name="Hammon N."/>
            <person name="Israni S."/>
            <person name="Pitluck S."/>
            <person name="Chain P."/>
            <person name="Malfatti S."/>
            <person name="Shin M."/>
            <person name="Vergez L."/>
            <person name="Schmutz J."/>
            <person name="Larimer F."/>
            <person name="Land M."/>
            <person name="Hauser L."/>
            <person name="Pelletier D.A."/>
            <person name="Kyrpides N."/>
            <person name="Anderson I."/>
            <person name="Oda Y."/>
            <person name="Harwood C.S."/>
            <person name="Richardson P."/>
        </authorList>
    </citation>
    <scope>NUCLEOTIDE SEQUENCE [LARGE SCALE GENOMIC DNA]</scope>
    <source>
        <strain evidence="7 8">HaA2</strain>
    </source>
</reference>
<protein>
    <recommendedName>
        <fullName evidence="6">Very short patch repair endonuclease</fullName>
        <ecNumber evidence="6">3.1.-.-</ecNumber>
    </recommendedName>
</protein>
<dbReference type="RefSeq" id="WP_011439372.1">
    <property type="nucleotide sequence ID" value="NC_007778.1"/>
</dbReference>
<dbReference type="InterPro" id="IPR004603">
    <property type="entry name" value="DNA_mismatch_endonuc_vsr"/>
</dbReference>
<gene>
    <name evidence="7" type="ordered locus">RPB_0471</name>
</gene>
<dbReference type="REBASE" id="11958">
    <property type="entry name" value="V.RpaHORF472P"/>
</dbReference>
<dbReference type="Pfam" id="PF03852">
    <property type="entry name" value="Vsr"/>
    <property type="match status" value="1"/>
</dbReference>
<evidence type="ECO:0000256" key="1">
    <source>
        <dbReference type="ARBA" id="ARBA00022722"/>
    </source>
</evidence>
<evidence type="ECO:0000256" key="6">
    <source>
        <dbReference type="PIRNR" id="PIRNR018267"/>
    </source>
</evidence>
<evidence type="ECO:0000256" key="4">
    <source>
        <dbReference type="ARBA" id="ARBA00022801"/>
    </source>
</evidence>
<dbReference type="Proteomes" id="UP000008809">
    <property type="component" value="Chromosome"/>
</dbReference>
<keyword evidence="4 6" id="KW-0378">Hydrolase</keyword>
<dbReference type="PIRSF" id="PIRSF018267">
    <property type="entry name" value="VSR_endonuc"/>
    <property type="match status" value="1"/>
</dbReference>
<evidence type="ECO:0000313" key="7">
    <source>
        <dbReference type="EMBL" id="ABD05182.1"/>
    </source>
</evidence>
<sequence length="139" mass="16415">MSSTACETPVDPARSALMRRVRQKRTRAEDDVADVLRELGLRFRRNVRTLPGSPDFANKTHHWAIFVNGCFWHRHQGCHRTTTPTRNREFWLAKFAANVKRDKIKTRLLRAMGFRVVTIWECETRTPTKVRRRLKGLMR</sequence>
<evidence type="ECO:0000256" key="3">
    <source>
        <dbReference type="ARBA" id="ARBA00022763"/>
    </source>
</evidence>
<dbReference type="GO" id="GO:0006298">
    <property type="term" value="P:mismatch repair"/>
    <property type="evidence" value="ECO:0007669"/>
    <property type="project" value="UniProtKB-UniRule"/>
</dbReference>
<dbReference type="NCBIfam" id="TIGR00632">
    <property type="entry name" value="vsr"/>
    <property type="match status" value="1"/>
</dbReference>
<proteinExistence type="inferred from homology"/>